<dbReference type="FunFam" id="1.10.150.60:FF:000021">
    <property type="entry name" value="Chromatin structure-remodeling complex subunit rsc9"/>
    <property type="match status" value="1"/>
</dbReference>
<evidence type="ECO:0000259" key="6">
    <source>
        <dbReference type="PROSITE" id="PS51011"/>
    </source>
</evidence>
<evidence type="ECO:0000256" key="1">
    <source>
        <dbReference type="ARBA" id="ARBA00022853"/>
    </source>
</evidence>
<dbReference type="SUPFAM" id="SSF48371">
    <property type="entry name" value="ARM repeat"/>
    <property type="match status" value="1"/>
</dbReference>
<dbReference type="RefSeq" id="XP_007783967.1">
    <property type="nucleotide sequence ID" value="XM_007785777.1"/>
</dbReference>
<dbReference type="CDD" id="cd16100">
    <property type="entry name" value="ARID"/>
    <property type="match status" value="1"/>
</dbReference>
<dbReference type="GO" id="GO:0006325">
    <property type="term" value="P:chromatin organization"/>
    <property type="evidence" value="ECO:0007669"/>
    <property type="project" value="UniProtKB-KW"/>
</dbReference>
<keyword evidence="4" id="KW-0539">Nucleus</keyword>
<dbReference type="InterPro" id="IPR052406">
    <property type="entry name" value="Chromatin_Remodeling_Comp"/>
</dbReference>
<keyword evidence="9" id="KW-1185">Reference proteome</keyword>
<dbReference type="GO" id="GO:0003677">
    <property type="term" value="F:DNA binding"/>
    <property type="evidence" value="ECO:0007669"/>
    <property type="project" value="InterPro"/>
</dbReference>
<dbReference type="InterPro" id="IPR036431">
    <property type="entry name" value="ARID_dom_sf"/>
</dbReference>
<dbReference type="GO" id="GO:0006355">
    <property type="term" value="P:regulation of DNA-templated transcription"/>
    <property type="evidence" value="ECO:0007669"/>
    <property type="project" value="InterPro"/>
</dbReference>
<evidence type="ECO:0000259" key="7">
    <source>
        <dbReference type="PROSITE" id="PS51526"/>
    </source>
</evidence>
<organism evidence="8 9">
    <name type="scientific">Coniosporium apollinis (strain CBS 100218)</name>
    <name type="common">Rock-inhabiting black yeast</name>
    <dbReference type="NCBI Taxonomy" id="1168221"/>
    <lineage>
        <taxon>Eukaryota</taxon>
        <taxon>Fungi</taxon>
        <taxon>Dikarya</taxon>
        <taxon>Ascomycota</taxon>
        <taxon>Pezizomycotina</taxon>
        <taxon>Dothideomycetes</taxon>
        <taxon>Dothideomycetes incertae sedis</taxon>
        <taxon>Coniosporium</taxon>
    </lineage>
</organism>
<dbReference type="HOGENOM" id="CLU_008152_1_0_1"/>
<evidence type="ECO:0000313" key="9">
    <source>
        <dbReference type="Proteomes" id="UP000016924"/>
    </source>
</evidence>
<dbReference type="GeneID" id="19905219"/>
<dbReference type="eggNOG" id="KOG2744">
    <property type="taxonomic scope" value="Eukaryota"/>
</dbReference>
<feature type="domain" description="RFX-type winged-helix" evidence="7">
    <location>
        <begin position="627"/>
        <end position="707"/>
    </location>
</feature>
<dbReference type="OMA" id="DKYKFDS"/>
<dbReference type="EMBL" id="JH767599">
    <property type="protein sequence ID" value="EON68650.1"/>
    <property type="molecule type" value="Genomic_DNA"/>
</dbReference>
<dbReference type="Proteomes" id="UP000016924">
    <property type="component" value="Unassembled WGS sequence"/>
</dbReference>
<keyword evidence="1" id="KW-0156">Chromatin regulator</keyword>
<feature type="domain" description="ARID" evidence="6">
    <location>
        <begin position="13"/>
        <end position="110"/>
    </location>
</feature>
<evidence type="ECO:0000256" key="2">
    <source>
        <dbReference type="ARBA" id="ARBA00023015"/>
    </source>
</evidence>
<evidence type="ECO:0000256" key="3">
    <source>
        <dbReference type="ARBA" id="ARBA00023163"/>
    </source>
</evidence>
<keyword evidence="2" id="KW-0805">Transcription regulation</keyword>
<dbReference type="InterPro" id="IPR003150">
    <property type="entry name" value="DNA-bd_RFX"/>
</dbReference>
<feature type="compositionally biased region" description="Basic and acidic residues" evidence="5">
    <location>
        <begin position="145"/>
        <end position="175"/>
    </location>
</feature>
<dbReference type="PANTHER" id="PTHR22970:SF14">
    <property type="entry name" value="AT-RICH INTERACTIVE DOMAIN-CONTAINING PROTEIN 2"/>
    <property type="match status" value="1"/>
</dbReference>
<dbReference type="InterPro" id="IPR001606">
    <property type="entry name" value="ARID_dom"/>
</dbReference>
<dbReference type="Pfam" id="PF01388">
    <property type="entry name" value="ARID"/>
    <property type="match status" value="1"/>
</dbReference>
<proteinExistence type="predicted"/>
<dbReference type="PANTHER" id="PTHR22970">
    <property type="entry name" value="AT-RICH INTERACTIVE DOMAIN-CONTAINING PROTEIN 2"/>
    <property type="match status" value="1"/>
</dbReference>
<feature type="region of interest" description="Disordered" evidence="5">
    <location>
        <begin position="143"/>
        <end position="232"/>
    </location>
</feature>
<reference evidence="9" key="1">
    <citation type="submission" date="2012-06" db="EMBL/GenBank/DDBJ databases">
        <title>The genome sequence of Coniosporium apollinis CBS 100218.</title>
        <authorList>
            <consortium name="The Broad Institute Genome Sequencing Platform"/>
            <person name="Cuomo C."/>
            <person name="Gorbushina A."/>
            <person name="Noack S."/>
            <person name="Walker B."/>
            <person name="Young S.K."/>
            <person name="Zeng Q."/>
            <person name="Gargeya S."/>
            <person name="Fitzgerald M."/>
            <person name="Haas B."/>
            <person name="Abouelleil A."/>
            <person name="Alvarado L."/>
            <person name="Arachchi H.M."/>
            <person name="Berlin A.M."/>
            <person name="Chapman S.B."/>
            <person name="Goldberg J."/>
            <person name="Griggs A."/>
            <person name="Gujja S."/>
            <person name="Hansen M."/>
            <person name="Howarth C."/>
            <person name="Imamovic A."/>
            <person name="Larimer J."/>
            <person name="McCowan C."/>
            <person name="Montmayeur A."/>
            <person name="Murphy C."/>
            <person name="Neiman D."/>
            <person name="Pearson M."/>
            <person name="Priest M."/>
            <person name="Roberts A."/>
            <person name="Saif S."/>
            <person name="Shea T."/>
            <person name="Sisk P."/>
            <person name="Sykes S."/>
            <person name="Wortman J."/>
            <person name="Nusbaum C."/>
            <person name="Birren B."/>
        </authorList>
    </citation>
    <scope>NUCLEOTIDE SEQUENCE [LARGE SCALE GENOMIC DNA]</scope>
    <source>
        <strain evidence="9">CBS 100218</strain>
    </source>
</reference>
<dbReference type="AlphaFoldDB" id="R7Z396"/>
<dbReference type="PROSITE" id="PS51011">
    <property type="entry name" value="ARID"/>
    <property type="match status" value="1"/>
</dbReference>
<evidence type="ECO:0000313" key="8">
    <source>
        <dbReference type="EMBL" id="EON68650.1"/>
    </source>
</evidence>
<evidence type="ECO:0000256" key="4">
    <source>
        <dbReference type="ARBA" id="ARBA00023242"/>
    </source>
</evidence>
<dbReference type="GO" id="GO:0016586">
    <property type="term" value="C:RSC-type complex"/>
    <property type="evidence" value="ECO:0007669"/>
    <property type="project" value="TreeGrafter"/>
</dbReference>
<dbReference type="OrthoDB" id="338531at2759"/>
<dbReference type="PROSITE" id="PS51526">
    <property type="entry name" value="RFX_DBD"/>
    <property type="match status" value="1"/>
</dbReference>
<keyword evidence="3" id="KW-0804">Transcription</keyword>
<feature type="compositionally biased region" description="Polar residues" evidence="5">
    <location>
        <begin position="205"/>
        <end position="232"/>
    </location>
</feature>
<dbReference type="Gene3D" id="1.10.150.60">
    <property type="entry name" value="ARID DNA-binding domain"/>
    <property type="match status" value="1"/>
</dbReference>
<dbReference type="SMART" id="SM01014">
    <property type="entry name" value="ARID"/>
    <property type="match status" value="1"/>
</dbReference>
<evidence type="ECO:0008006" key="10">
    <source>
        <dbReference type="Google" id="ProtNLM"/>
    </source>
</evidence>
<evidence type="ECO:0000256" key="5">
    <source>
        <dbReference type="SAM" id="MobiDB-lite"/>
    </source>
</evidence>
<gene>
    <name evidence="8" type="ORF">W97_07908</name>
</gene>
<accession>R7Z396</accession>
<feature type="region of interest" description="Disordered" evidence="5">
    <location>
        <begin position="835"/>
        <end position="872"/>
    </location>
</feature>
<dbReference type="SUPFAM" id="SSF46774">
    <property type="entry name" value="ARID-like"/>
    <property type="match status" value="1"/>
</dbReference>
<dbReference type="STRING" id="1168221.R7Z396"/>
<sequence>MAPRQREPSIDRTDEYDKFMEDLAAYHEKRGTVLDREPKVGPRHLDLFRLYKRVCEEGGYDKVSDIKAKPLAWRRLAAEFLPGVSNITGLAFLVKTAYYKNLAAYEITNVHKREPPPKEILEDVTAKGGDLLNRTLENFLIPVGRDAESSANDGDKDKDGEGPDREPAKTPKEEKMDIDEPGSTGGRVTRGLRHAPPQRVLFQPEVSSRQTRQSSNRLNSPTPGSSTVGAQTNGTYATSFSLANYEPSQPIASSVKPVVTPGNNPDYFRNMARKLAANRASRGVQHHKGMMLPGTGFIGPNIYIRALLALQSGIVEEQKYALHHLVKISHERGDKYRFDGFPGLAEALISKVLEVSSLFYDVRWELSYADSDSTAGPYTLNGLTGTPDLLQKIGALTPLDAEDDIQTEEFSEALATINEAGLILRNMVMLDQNAEYVASLPLVKDFIVIALNLPHVSCTVELQHYALEIAEQLTKFYVLGGQSPLYQSLLAQLESADRGAIITSLRALGRIAMNSEVNNRLSDVPVAILQRICDWLLIEDEELRLACLDFLYQFTATLDNVEILARNVNSQSLVNQLARLLLYHAHFDERRERTRTLAKNGPPPDTPPRLASTIVEQLAVIEEPERSSQWLKTCFEEDPAGEITQIALWTAYNQSFQAASQQPGRPALSQAKDFITNVSNTFPGAIAQVVQQGPIAKYTIKGLRPRAVPVDLRGRPYMPCQWLIPAPPSTTLPPQLPNQPPRPKLQPCNEYAFKPAQMWEHVLSSHLGLPHDAATGKFDLEIVRSTSDPMVDVKPDIKPLPERRYDCKWGGCRHFAATNGESNPHVVAKHIKTHLPDDSPQSAHRSRHNRAPPPDTDTDHSSTPTPGGAASAKAAHKYFLNTATDERNDAAGLPLASVLVLRNLARGFGKMDAASGGDESWVRSVFAPVKEQLYYVMAYNLSLREYIASLTRAVAAAGG</sequence>
<dbReference type="SMART" id="SM00501">
    <property type="entry name" value="BRIGHT"/>
    <property type="match status" value="1"/>
</dbReference>
<dbReference type="InterPro" id="IPR016024">
    <property type="entry name" value="ARM-type_fold"/>
</dbReference>
<name>R7Z396_CONA1</name>
<protein>
    <recommendedName>
        <fullName evidence="10">ARID domain-containing protein</fullName>
    </recommendedName>
</protein>